<dbReference type="InterPro" id="IPR039800">
    <property type="entry name" value="MICU1/2/3"/>
</dbReference>
<evidence type="ECO:0000256" key="2">
    <source>
        <dbReference type="ARBA" id="ARBA00022723"/>
    </source>
</evidence>
<dbReference type="GO" id="GO:1990246">
    <property type="term" value="C:uniplex complex"/>
    <property type="evidence" value="ECO:0007669"/>
    <property type="project" value="TreeGrafter"/>
</dbReference>
<evidence type="ECO:0000256" key="5">
    <source>
        <dbReference type="SAM" id="Phobius"/>
    </source>
</evidence>
<sequence length="134" mass="14865">CVLQVQATKRADPQDLKTVFLKYANVVQDGEHYMTPKDFVQHYLGLHTQPQHNPKTVELIAGVADTTKDGLISFQEFLAFEAVLCAPDALFIVAFQLFDKTGTGNISFGIFILQVFPSVFCYCSLGPLSSRECT</sequence>
<accession>A0A3Q3CWN7</accession>
<keyword evidence="4 5" id="KW-0472">Membrane</keyword>
<evidence type="ECO:0000313" key="6">
    <source>
        <dbReference type="Ensembl" id="ENSHBUP00000032463.1"/>
    </source>
</evidence>
<keyword evidence="2" id="KW-0479">Metal-binding</keyword>
<keyword evidence="7" id="KW-1185">Reference proteome</keyword>
<evidence type="ECO:0000256" key="4">
    <source>
        <dbReference type="ARBA" id="ARBA00023136"/>
    </source>
</evidence>
<dbReference type="GO" id="GO:0036444">
    <property type="term" value="P:calcium import into the mitochondrion"/>
    <property type="evidence" value="ECO:0007669"/>
    <property type="project" value="TreeGrafter"/>
</dbReference>
<dbReference type="FunFam" id="1.10.238.10:FF:000321">
    <property type="entry name" value="Solute carrier family 25 member 12"/>
    <property type="match status" value="1"/>
</dbReference>
<dbReference type="AlphaFoldDB" id="A0A3Q3CWN7"/>
<dbReference type="PANTHER" id="PTHR12294:SF1">
    <property type="entry name" value="CALCIUM UPTAKE PROTEIN 1, MITOCHONDRIAL"/>
    <property type="match status" value="1"/>
</dbReference>
<organism evidence="6 7">
    <name type="scientific">Haplochromis burtoni</name>
    <name type="common">Burton's mouthbrooder</name>
    <name type="synonym">Chromis burtoni</name>
    <dbReference type="NCBI Taxonomy" id="8153"/>
    <lineage>
        <taxon>Eukaryota</taxon>
        <taxon>Metazoa</taxon>
        <taxon>Chordata</taxon>
        <taxon>Craniata</taxon>
        <taxon>Vertebrata</taxon>
        <taxon>Euteleostomi</taxon>
        <taxon>Actinopterygii</taxon>
        <taxon>Neopterygii</taxon>
        <taxon>Teleostei</taxon>
        <taxon>Neoteleostei</taxon>
        <taxon>Acanthomorphata</taxon>
        <taxon>Ovalentaria</taxon>
        <taxon>Cichlomorphae</taxon>
        <taxon>Cichliformes</taxon>
        <taxon>Cichlidae</taxon>
        <taxon>African cichlids</taxon>
        <taxon>Pseudocrenilabrinae</taxon>
        <taxon>Haplochromini</taxon>
        <taxon>Haplochromis</taxon>
    </lineage>
</organism>
<dbReference type="GO" id="GO:0051560">
    <property type="term" value="P:mitochondrial calcium ion homeostasis"/>
    <property type="evidence" value="ECO:0007669"/>
    <property type="project" value="TreeGrafter"/>
</dbReference>
<dbReference type="STRING" id="8153.ENSHBUP00000032463"/>
<proteinExistence type="predicted"/>
<dbReference type="Gene3D" id="1.10.238.10">
    <property type="entry name" value="EF-hand"/>
    <property type="match status" value="1"/>
</dbReference>
<dbReference type="GO" id="GO:0005509">
    <property type="term" value="F:calcium ion binding"/>
    <property type="evidence" value="ECO:0007669"/>
    <property type="project" value="InterPro"/>
</dbReference>
<feature type="transmembrane region" description="Helical" evidence="5">
    <location>
        <begin position="77"/>
        <end position="98"/>
    </location>
</feature>
<evidence type="ECO:0000256" key="1">
    <source>
        <dbReference type="ARBA" id="ARBA00004273"/>
    </source>
</evidence>
<dbReference type="GeneTree" id="ENSGT00900000142763"/>
<dbReference type="SUPFAM" id="SSF47473">
    <property type="entry name" value="EF-hand"/>
    <property type="match status" value="1"/>
</dbReference>
<name>A0A3Q3CWN7_HAPBU</name>
<keyword evidence="3" id="KW-0677">Repeat</keyword>
<evidence type="ECO:0008006" key="8">
    <source>
        <dbReference type="Google" id="ProtNLM"/>
    </source>
</evidence>
<evidence type="ECO:0000256" key="3">
    <source>
        <dbReference type="ARBA" id="ARBA00022737"/>
    </source>
</evidence>
<feature type="transmembrane region" description="Helical" evidence="5">
    <location>
        <begin position="104"/>
        <end position="125"/>
    </location>
</feature>
<comment type="subcellular location">
    <subcellularLocation>
        <location evidence="1">Mitochondrion inner membrane</location>
    </subcellularLocation>
</comment>
<reference evidence="6" key="1">
    <citation type="submission" date="2025-08" db="UniProtKB">
        <authorList>
            <consortium name="Ensembl"/>
        </authorList>
    </citation>
    <scope>IDENTIFICATION</scope>
</reference>
<dbReference type="Ensembl" id="ENSHBUT00000025400.1">
    <property type="protein sequence ID" value="ENSHBUP00000032463.1"/>
    <property type="gene ID" value="ENSHBUG00000018769.1"/>
</dbReference>
<dbReference type="InterPro" id="IPR011992">
    <property type="entry name" value="EF-hand-dom_pair"/>
</dbReference>
<dbReference type="Proteomes" id="UP000264840">
    <property type="component" value="Unplaced"/>
</dbReference>
<evidence type="ECO:0000313" key="7">
    <source>
        <dbReference type="Proteomes" id="UP000264840"/>
    </source>
</evidence>
<dbReference type="OMA" id="CDEFEHI"/>
<dbReference type="PANTHER" id="PTHR12294">
    <property type="entry name" value="EF HAND DOMAIN FAMILY A1,A2-RELATED"/>
    <property type="match status" value="1"/>
</dbReference>
<keyword evidence="5" id="KW-1133">Transmembrane helix</keyword>
<reference evidence="6" key="2">
    <citation type="submission" date="2025-09" db="UniProtKB">
        <authorList>
            <consortium name="Ensembl"/>
        </authorList>
    </citation>
    <scope>IDENTIFICATION</scope>
</reference>
<keyword evidence="5" id="KW-0812">Transmembrane</keyword>
<protein>
    <recommendedName>
        <fullName evidence="8">EF-hand domain-containing protein</fullName>
    </recommendedName>
</protein>